<dbReference type="SUPFAM" id="SSF53850">
    <property type="entry name" value="Periplasmic binding protein-like II"/>
    <property type="match status" value="1"/>
</dbReference>
<dbReference type="InterPro" id="IPR024370">
    <property type="entry name" value="PBP_domain"/>
</dbReference>
<dbReference type="RefSeq" id="WP_105247333.1">
    <property type="nucleotide sequence ID" value="NZ_PSZM01000043.1"/>
</dbReference>
<comment type="caution">
    <text evidence="3">The sequence shown here is derived from an EMBL/GenBank/DDBJ whole genome shotgun (WGS) entry which is preliminary data.</text>
</comment>
<dbReference type="OrthoDB" id="1450880at2"/>
<organism evidence="3 4">
    <name type="scientific">Apibacter adventoris</name>
    <dbReference type="NCBI Taxonomy" id="1679466"/>
    <lineage>
        <taxon>Bacteria</taxon>
        <taxon>Pseudomonadati</taxon>
        <taxon>Bacteroidota</taxon>
        <taxon>Flavobacteriia</taxon>
        <taxon>Flavobacteriales</taxon>
        <taxon>Weeksellaceae</taxon>
        <taxon>Apibacter</taxon>
    </lineage>
</organism>
<evidence type="ECO:0000313" key="4">
    <source>
        <dbReference type="Proteomes" id="UP000238042"/>
    </source>
</evidence>
<dbReference type="PANTHER" id="PTHR30570:SF1">
    <property type="entry name" value="PHOSPHATE-BINDING PROTEIN PSTS"/>
    <property type="match status" value="1"/>
</dbReference>
<dbReference type="AlphaFoldDB" id="A0A2S8A922"/>
<name>A0A2S8A922_9FLAO</name>
<evidence type="ECO:0000259" key="2">
    <source>
        <dbReference type="Pfam" id="PF12849"/>
    </source>
</evidence>
<reference evidence="3 4" key="1">
    <citation type="submission" date="2018-02" db="EMBL/GenBank/DDBJ databases">
        <title>Genome sequences of Apibacter spp., gut symbionts of Asian honey bees.</title>
        <authorList>
            <person name="Kwong W.K."/>
            <person name="Steele M.I."/>
            <person name="Moran N.A."/>
        </authorList>
    </citation>
    <scope>NUCLEOTIDE SEQUENCE [LARGE SCALE GENOMIC DNA]</scope>
    <source>
        <strain evidence="4">wkB301</strain>
    </source>
</reference>
<dbReference type="EMBL" id="PSZM01000043">
    <property type="protein sequence ID" value="PQL91075.1"/>
    <property type="molecule type" value="Genomic_DNA"/>
</dbReference>
<proteinExistence type="predicted"/>
<feature type="domain" description="PBP" evidence="2">
    <location>
        <begin position="29"/>
        <end position="253"/>
    </location>
</feature>
<dbReference type="Pfam" id="PF12849">
    <property type="entry name" value="PBP_like_2"/>
    <property type="match status" value="1"/>
</dbReference>
<keyword evidence="1" id="KW-0732">Signal</keyword>
<accession>A0A2S8A922</accession>
<keyword evidence="4" id="KW-1185">Reference proteome</keyword>
<dbReference type="PANTHER" id="PTHR30570">
    <property type="entry name" value="PERIPLASMIC PHOSPHATE BINDING COMPONENT OF PHOSPHATE ABC TRANSPORTER"/>
    <property type="match status" value="1"/>
</dbReference>
<dbReference type="Proteomes" id="UP000238042">
    <property type="component" value="Unassembled WGS sequence"/>
</dbReference>
<protein>
    <recommendedName>
        <fullName evidence="2">PBP domain-containing protein</fullName>
    </recommendedName>
</protein>
<dbReference type="Gene3D" id="3.40.190.10">
    <property type="entry name" value="Periplasmic binding protein-like II"/>
    <property type="match status" value="4"/>
</dbReference>
<sequence length="294" mass="33125">MAKKIGFFYLIVLFFVLVNSCQKEIQQKEAYRKGKITIGIDPSFLNVGSALVEVFKSSYPEAQVNFKPEVEDLVIADFIQGKITMAMVSRNLSEEEGKILFAKTRMRFISTQIACDAIVLVTSKESLIDSIRISDLKKAIEHSDNSYVFDGGNSSNFNTLVRKLQLNISEDYKITALNNADQVINYVYKNKSSIGIIGLNALSDTGDPKVKEYLNKIKIIPVINFDNQVINPSIPNLRSGLYPFTKRIFLLNSENSFLLGSSFSRFAGSQRGQLIVTRAGLQPYFLYERRVQIN</sequence>
<gene>
    <name evidence="3" type="ORF">C4S77_09485</name>
</gene>
<evidence type="ECO:0000313" key="3">
    <source>
        <dbReference type="EMBL" id="PQL91075.1"/>
    </source>
</evidence>
<dbReference type="InterPro" id="IPR050811">
    <property type="entry name" value="Phosphate_ABC_transporter"/>
</dbReference>
<evidence type="ECO:0000256" key="1">
    <source>
        <dbReference type="ARBA" id="ARBA00022729"/>
    </source>
</evidence>